<evidence type="ECO:0000313" key="2">
    <source>
        <dbReference type="Proteomes" id="UP001590951"/>
    </source>
</evidence>
<dbReference type="EMBL" id="JBHFEH010000002">
    <property type="protein sequence ID" value="KAL2058606.1"/>
    <property type="molecule type" value="Genomic_DNA"/>
</dbReference>
<gene>
    <name evidence="1" type="ORF">ABVK25_001334</name>
</gene>
<name>A0ABR4BP67_9LECA</name>
<organism evidence="1 2">
    <name type="scientific">Lepraria finkii</name>
    <dbReference type="NCBI Taxonomy" id="1340010"/>
    <lineage>
        <taxon>Eukaryota</taxon>
        <taxon>Fungi</taxon>
        <taxon>Dikarya</taxon>
        <taxon>Ascomycota</taxon>
        <taxon>Pezizomycotina</taxon>
        <taxon>Lecanoromycetes</taxon>
        <taxon>OSLEUM clade</taxon>
        <taxon>Lecanoromycetidae</taxon>
        <taxon>Lecanorales</taxon>
        <taxon>Lecanorineae</taxon>
        <taxon>Stereocaulaceae</taxon>
        <taxon>Lepraria</taxon>
    </lineage>
</organism>
<protein>
    <submittedName>
        <fullName evidence="1">Uncharacterized protein</fullName>
    </submittedName>
</protein>
<sequence>MQQPARSRDLLQELMDLIRWYHCLERIELHNSTSPYTIEAPGVTDAHIEVLGGRFDLSFDGYTDHILFPNLRSLDVKHLSYDEQFPAKYYANIMQHRALQMWGLSFYYGEFEDEARTAFSDLRVENYGMERLQREKAIDEYWEESGRHIIAMVLYDENGKPRYSTT</sequence>
<comment type="caution">
    <text evidence="1">The sequence shown here is derived from an EMBL/GenBank/DDBJ whole genome shotgun (WGS) entry which is preliminary data.</text>
</comment>
<evidence type="ECO:0000313" key="1">
    <source>
        <dbReference type="EMBL" id="KAL2058606.1"/>
    </source>
</evidence>
<accession>A0ABR4BP67</accession>
<dbReference type="Proteomes" id="UP001590951">
    <property type="component" value="Unassembled WGS sequence"/>
</dbReference>
<keyword evidence="2" id="KW-1185">Reference proteome</keyword>
<reference evidence="1 2" key="1">
    <citation type="submission" date="2024-09" db="EMBL/GenBank/DDBJ databases">
        <title>Rethinking Asexuality: The Enigmatic Case of Functional Sexual Genes in Lepraria (Stereocaulaceae).</title>
        <authorList>
            <person name="Doellman M."/>
            <person name="Sun Y."/>
            <person name="Barcenas-Pena A."/>
            <person name="Lumbsch H.T."/>
            <person name="Grewe F."/>
        </authorList>
    </citation>
    <scope>NUCLEOTIDE SEQUENCE [LARGE SCALE GENOMIC DNA]</scope>
    <source>
        <strain evidence="1 2">Grewe 0041</strain>
    </source>
</reference>
<proteinExistence type="predicted"/>